<dbReference type="Proteomes" id="UP001054837">
    <property type="component" value="Unassembled WGS sequence"/>
</dbReference>
<proteinExistence type="predicted"/>
<evidence type="ECO:0000313" key="2">
    <source>
        <dbReference type="Proteomes" id="UP001054837"/>
    </source>
</evidence>
<keyword evidence="2" id="KW-1185">Reference proteome</keyword>
<dbReference type="AlphaFoldDB" id="A0AAV4WTR7"/>
<evidence type="ECO:0000313" key="1">
    <source>
        <dbReference type="EMBL" id="GIY85644.1"/>
    </source>
</evidence>
<gene>
    <name evidence="1" type="ORF">CDAR_205661</name>
</gene>
<accession>A0AAV4WTR7</accession>
<comment type="caution">
    <text evidence="1">The sequence shown here is derived from an EMBL/GenBank/DDBJ whole genome shotgun (WGS) entry which is preliminary data.</text>
</comment>
<name>A0AAV4WTR7_9ARAC</name>
<dbReference type="EMBL" id="BPLQ01015067">
    <property type="protein sequence ID" value="GIY85644.1"/>
    <property type="molecule type" value="Genomic_DNA"/>
</dbReference>
<organism evidence="1 2">
    <name type="scientific">Caerostris darwini</name>
    <dbReference type="NCBI Taxonomy" id="1538125"/>
    <lineage>
        <taxon>Eukaryota</taxon>
        <taxon>Metazoa</taxon>
        <taxon>Ecdysozoa</taxon>
        <taxon>Arthropoda</taxon>
        <taxon>Chelicerata</taxon>
        <taxon>Arachnida</taxon>
        <taxon>Araneae</taxon>
        <taxon>Araneomorphae</taxon>
        <taxon>Entelegynae</taxon>
        <taxon>Araneoidea</taxon>
        <taxon>Araneidae</taxon>
        <taxon>Caerostris</taxon>
    </lineage>
</organism>
<protein>
    <submittedName>
        <fullName evidence="1">Uncharacterized protein</fullName>
    </submittedName>
</protein>
<sequence length="162" mass="17904">MTKKYAFFFSNLLRTNVSTGAKDNGEEEGFLCIPYSAFSILADFCLIVFRVESPTYLFPFPIPGCGLLSRVSQNRNCDEVALGGMGEKSKIREIAKYPGEVETLSFENSSTQILKGNGSELNPEPSKKMTKKYLSFCSNLLRTNVPTGAKNNGEEEGYLCIP</sequence>
<reference evidence="1 2" key="1">
    <citation type="submission" date="2021-06" db="EMBL/GenBank/DDBJ databases">
        <title>Caerostris darwini draft genome.</title>
        <authorList>
            <person name="Kono N."/>
            <person name="Arakawa K."/>
        </authorList>
    </citation>
    <scope>NUCLEOTIDE SEQUENCE [LARGE SCALE GENOMIC DNA]</scope>
</reference>